<sequence>MRIAELALCTALEDDPEDFTQAANRRFDIIESMALETEFTPLVARIQLMQKDLRHGLKMSIERGSSRLILPPQHCKNAKEGADVTTTLYVPFLNREFIPSIRSEWMANHY</sequence>
<accession>A0AAX2KJM3</accession>
<proteinExistence type="predicted"/>
<dbReference type="EMBL" id="UGFE01000007">
    <property type="protein sequence ID" value="STO18173.1"/>
    <property type="molecule type" value="Genomic_DNA"/>
</dbReference>
<gene>
    <name evidence="1" type="ORF">NCTC8333_06432</name>
</gene>
<dbReference type="Proteomes" id="UP000254718">
    <property type="component" value="Unassembled WGS sequence"/>
</dbReference>
<dbReference type="AlphaFoldDB" id="A0AAX2KJM3"/>
<comment type="caution">
    <text evidence="1">The sequence shown here is derived from an EMBL/GenBank/DDBJ whole genome shotgun (WGS) entry which is preliminary data.</text>
</comment>
<evidence type="ECO:0000313" key="2">
    <source>
        <dbReference type="Proteomes" id="UP000254718"/>
    </source>
</evidence>
<organism evidence="1 2">
    <name type="scientific">Escherichia coli</name>
    <dbReference type="NCBI Taxonomy" id="562"/>
    <lineage>
        <taxon>Bacteria</taxon>
        <taxon>Pseudomonadati</taxon>
        <taxon>Pseudomonadota</taxon>
        <taxon>Gammaproteobacteria</taxon>
        <taxon>Enterobacterales</taxon>
        <taxon>Enterobacteriaceae</taxon>
        <taxon>Escherichia</taxon>
    </lineage>
</organism>
<protein>
    <submittedName>
        <fullName evidence="1">Morphogenetic protein</fullName>
    </submittedName>
</protein>
<name>A0AAX2KJM3_ECOLX</name>
<evidence type="ECO:0000313" key="1">
    <source>
        <dbReference type="EMBL" id="STO18173.1"/>
    </source>
</evidence>
<reference evidence="1 2" key="1">
    <citation type="submission" date="2018-06" db="EMBL/GenBank/DDBJ databases">
        <authorList>
            <consortium name="Pathogen Informatics"/>
            <person name="Doyle S."/>
        </authorList>
    </citation>
    <scope>NUCLEOTIDE SEQUENCE [LARGE SCALE GENOMIC DNA]</scope>
    <source>
        <strain evidence="1 2">NCTC8333</strain>
    </source>
</reference>